<dbReference type="AlphaFoldDB" id="A0A1A5Y9N0"/>
<name>A0A1A5Y9N0_9BACL</name>
<comment type="caution">
    <text evidence="1">The sequence shown here is derived from an EMBL/GenBank/DDBJ whole genome shotgun (WGS) entry which is preliminary data.</text>
</comment>
<sequence length="195" mass="22146">MDKKLKDIAARLLLREEPPRLSPLHVWDDALESEIRELNWGARGEETVIKALMAGLYLLNDSLDASYSFAQQIEFDATGAYWHGLMHRMEKDFRNSKYWFMQAGRHPVKEKVKSGVSLWLKENSSFGAETRGEGVTLLLEYRDDIAWTPSSFVDLITSQQKKGANNAVVSIVEHLQHLELKELFKHTLGAAGFGV</sequence>
<dbReference type="Proteomes" id="UP000092024">
    <property type="component" value="Unassembled WGS sequence"/>
</dbReference>
<evidence type="ECO:0000313" key="1">
    <source>
        <dbReference type="EMBL" id="OBR62283.1"/>
    </source>
</evidence>
<reference evidence="1 2" key="1">
    <citation type="submission" date="2016-05" db="EMBL/GenBank/DDBJ databases">
        <title>Paenibacillus oryzae. sp. nov., isolated from the rice root.</title>
        <authorList>
            <person name="Zhang J."/>
            <person name="Zhang X."/>
        </authorList>
    </citation>
    <scope>NUCLEOTIDE SEQUENCE [LARGE SCALE GENOMIC DNA]</scope>
    <source>
        <strain evidence="1 2">1DrF-4</strain>
    </source>
</reference>
<keyword evidence="2" id="KW-1185">Reference proteome</keyword>
<dbReference type="EMBL" id="LYPA01000080">
    <property type="protein sequence ID" value="OBR62283.1"/>
    <property type="molecule type" value="Genomic_DNA"/>
</dbReference>
<evidence type="ECO:0000313" key="2">
    <source>
        <dbReference type="Proteomes" id="UP000092024"/>
    </source>
</evidence>
<accession>A0A1A5Y9N0</accession>
<protein>
    <submittedName>
        <fullName evidence="1">Uncharacterized protein</fullName>
    </submittedName>
</protein>
<proteinExistence type="predicted"/>
<dbReference type="OrthoDB" id="370799at2"/>
<dbReference type="STRING" id="1844972.A7K91_01275"/>
<dbReference type="RefSeq" id="WP_068687142.1">
    <property type="nucleotide sequence ID" value="NZ_LYPA01000080.1"/>
</dbReference>
<gene>
    <name evidence="1" type="ORF">A7K91_01275</name>
</gene>
<organism evidence="1 2">
    <name type="scientific">Paenibacillus oryzae</name>
    <dbReference type="NCBI Taxonomy" id="1844972"/>
    <lineage>
        <taxon>Bacteria</taxon>
        <taxon>Bacillati</taxon>
        <taxon>Bacillota</taxon>
        <taxon>Bacilli</taxon>
        <taxon>Bacillales</taxon>
        <taxon>Paenibacillaceae</taxon>
        <taxon>Paenibacillus</taxon>
    </lineage>
</organism>